<comment type="caution">
    <text evidence="2">The sequence shown here is derived from an EMBL/GenBank/DDBJ whole genome shotgun (WGS) entry which is preliminary data.</text>
</comment>
<protein>
    <submittedName>
        <fullName evidence="2">Uncharacterized protein</fullName>
    </submittedName>
</protein>
<name>A0A2N7TXB2_9GAMM</name>
<evidence type="ECO:0000313" key="3">
    <source>
        <dbReference type="Proteomes" id="UP000235803"/>
    </source>
</evidence>
<evidence type="ECO:0000313" key="2">
    <source>
        <dbReference type="EMBL" id="PMR72828.1"/>
    </source>
</evidence>
<feature type="transmembrane region" description="Helical" evidence="1">
    <location>
        <begin position="53"/>
        <end position="81"/>
    </location>
</feature>
<keyword evidence="1" id="KW-1133">Transmembrane helix</keyword>
<reference evidence="2 3" key="1">
    <citation type="submission" date="2018-01" db="EMBL/GenBank/DDBJ databases">
        <title>Halomonas endophytica sp. nov., isolated from storage liquid in the stems of Populus euphratica.</title>
        <authorList>
            <person name="Chen C."/>
        </authorList>
    </citation>
    <scope>NUCLEOTIDE SEQUENCE [LARGE SCALE GENOMIC DNA]</scope>
    <source>
        <strain evidence="2 3">MC28</strain>
    </source>
</reference>
<feature type="transmembrane region" description="Helical" evidence="1">
    <location>
        <begin position="21"/>
        <end position="47"/>
    </location>
</feature>
<proteinExistence type="predicted"/>
<organism evidence="2 3">
    <name type="scientific">Billgrantia endophytica</name>
    <dbReference type="NCBI Taxonomy" id="2033802"/>
    <lineage>
        <taxon>Bacteria</taxon>
        <taxon>Pseudomonadati</taxon>
        <taxon>Pseudomonadota</taxon>
        <taxon>Gammaproteobacteria</taxon>
        <taxon>Oceanospirillales</taxon>
        <taxon>Halomonadaceae</taxon>
        <taxon>Billgrantia</taxon>
    </lineage>
</organism>
<dbReference type="Proteomes" id="UP000235803">
    <property type="component" value="Unassembled WGS sequence"/>
</dbReference>
<evidence type="ECO:0000256" key="1">
    <source>
        <dbReference type="SAM" id="Phobius"/>
    </source>
</evidence>
<dbReference type="RefSeq" id="WP_102655050.1">
    <property type="nucleotide sequence ID" value="NZ_PNRF01000041.1"/>
</dbReference>
<dbReference type="EMBL" id="PNRF01000041">
    <property type="protein sequence ID" value="PMR72828.1"/>
    <property type="molecule type" value="Genomic_DNA"/>
</dbReference>
<dbReference type="AlphaFoldDB" id="A0A2N7TXB2"/>
<keyword evidence="1" id="KW-0812">Transmembrane</keyword>
<sequence length="119" mass="12680">MKHTIRWGMATLVAMLLPGSLALLRWWAACLFFLVVAGLSMLTYGLANGWPGMAFLTLLIVMGALLGLYGLAVSVALLIVVEHARCDSPSSSPTSPLHAQANSYATTVGAIDHRENVNI</sequence>
<keyword evidence="3" id="KW-1185">Reference proteome</keyword>
<gene>
    <name evidence="2" type="ORF">C1H69_19470</name>
</gene>
<keyword evidence="1" id="KW-0472">Membrane</keyword>
<accession>A0A2N7TXB2</accession>